<evidence type="ECO:0000256" key="12">
    <source>
        <dbReference type="ARBA" id="ARBA00047973"/>
    </source>
</evidence>
<evidence type="ECO:0000256" key="4">
    <source>
        <dbReference type="ARBA" id="ARBA00011233"/>
    </source>
</evidence>
<evidence type="ECO:0000313" key="13">
    <source>
        <dbReference type="EMBL" id="MEY8039065.1"/>
    </source>
</evidence>
<comment type="cofactor">
    <cofactor evidence="2">
        <name>a divalent metal cation</name>
        <dbReference type="ChEBI" id="CHEBI:60240"/>
    </cofactor>
</comment>
<evidence type="ECO:0000256" key="6">
    <source>
        <dbReference type="ARBA" id="ARBA00012947"/>
    </source>
</evidence>
<evidence type="ECO:0000256" key="7">
    <source>
        <dbReference type="ARBA" id="ARBA00016549"/>
    </source>
</evidence>
<evidence type="ECO:0000256" key="3">
    <source>
        <dbReference type="ARBA" id="ARBA00008621"/>
    </source>
</evidence>
<comment type="catalytic activity">
    <reaction evidence="12">
        <text>oxaloacetate + H(+) = pyruvate + CO2</text>
        <dbReference type="Rhea" id="RHEA:15641"/>
        <dbReference type="ChEBI" id="CHEBI:15361"/>
        <dbReference type="ChEBI" id="CHEBI:15378"/>
        <dbReference type="ChEBI" id="CHEBI:16452"/>
        <dbReference type="ChEBI" id="CHEBI:16526"/>
        <dbReference type="EC" id="4.1.1.112"/>
    </reaction>
</comment>
<dbReference type="SUPFAM" id="SSF89562">
    <property type="entry name" value="RraA-like"/>
    <property type="match status" value="1"/>
</dbReference>
<sequence length="214" mass="22063">MFINASTDTITVEQPAARVDAAVLDRLGKAPAANVGDVFQRMLVMDGGIRAYSDRTTMVGTALPVHTRAGDNLAIHRALDEAQPGDVLVINGQADLTRAIIGDLIGEIMVNRGVLGAIVDGAVRDVAALSAQGMVIFARAVTPAGPFKNGPGTVGAPVAVGGVVVSPGDVIVADADGVAVVPAAKAEWAADRAEHVTQFEEQLRQRIVAERGND</sequence>
<evidence type="ECO:0000256" key="11">
    <source>
        <dbReference type="ARBA" id="ARBA00032305"/>
    </source>
</evidence>
<dbReference type="RefSeq" id="WP_369774635.1">
    <property type="nucleotide sequence ID" value="NZ_JBGEHV010000008.1"/>
</dbReference>
<evidence type="ECO:0000313" key="14">
    <source>
        <dbReference type="Proteomes" id="UP001564626"/>
    </source>
</evidence>
<dbReference type="NCBIfam" id="NF004850">
    <property type="entry name" value="PRK06201.1"/>
    <property type="match status" value="1"/>
</dbReference>
<evidence type="ECO:0000256" key="10">
    <source>
        <dbReference type="ARBA" id="ARBA00030169"/>
    </source>
</evidence>
<organism evidence="13 14">
    <name type="scientific">Saccharopolyspora cebuensis</name>
    <dbReference type="NCBI Taxonomy" id="418759"/>
    <lineage>
        <taxon>Bacteria</taxon>
        <taxon>Bacillati</taxon>
        <taxon>Actinomycetota</taxon>
        <taxon>Actinomycetes</taxon>
        <taxon>Pseudonocardiales</taxon>
        <taxon>Pseudonocardiaceae</taxon>
        <taxon>Saccharopolyspora</taxon>
    </lineage>
</organism>
<dbReference type="Pfam" id="PF03737">
    <property type="entry name" value="RraA-like"/>
    <property type="match status" value="1"/>
</dbReference>
<protein>
    <recommendedName>
        <fullName evidence="7">Putative 4-hydroxy-4-methyl-2-oxoglutarate aldolase</fullName>
        <ecNumber evidence="6">4.1.1.112</ecNumber>
        <ecNumber evidence="5">4.1.3.17</ecNumber>
    </recommendedName>
    <alternativeName>
        <fullName evidence="11">Oxaloacetate decarboxylase</fullName>
    </alternativeName>
    <alternativeName>
        <fullName evidence="9">Regulator of ribonuclease activity homolog</fullName>
    </alternativeName>
    <alternativeName>
        <fullName evidence="10">RraA-like protein</fullName>
    </alternativeName>
</protein>
<comment type="catalytic activity">
    <reaction evidence="1">
        <text>4-hydroxy-4-methyl-2-oxoglutarate = 2 pyruvate</text>
        <dbReference type="Rhea" id="RHEA:22748"/>
        <dbReference type="ChEBI" id="CHEBI:15361"/>
        <dbReference type="ChEBI" id="CHEBI:58276"/>
        <dbReference type="EC" id="4.1.3.17"/>
    </reaction>
</comment>
<gene>
    <name evidence="13" type="ORF">AB8O55_06620</name>
</gene>
<comment type="similarity">
    <text evidence="3">Belongs to the class II aldolase/RraA-like family.</text>
</comment>
<dbReference type="Gene3D" id="3.50.30.40">
    <property type="entry name" value="Ribonuclease E inhibitor RraA/RraA-like"/>
    <property type="match status" value="1"/>
</dbReference>
<reference evidence="13 14" key="1">
    <citation type="submission" date="2024-08" db="EMBL/GenBank/DDBJ databases">
        <title>Genome mining of Saccharopolyspora cebuensis PGLac3 from Nigerian medicinal plant.</title>
        <authorList>
            <person name="Ezeobiora C.E."/>
            <person name="Igbokwe N.H."/>
            <person name="Amin D.H."/>
            <person name="Mendie U.E."/>
        </authorList>
    </citation>
    <scope>NUCLEOTIDE SEQUENCE [LARGE SCALE GENOMIC DNA]</scope>
    <source>
        <strain evidence="13 14">PGLac3</strain>
    </source>
</reference>
<dbReference type="EC" id="4.1.3.17" evidence="5"/>
<dbReference type="InterPro" id="IPR036704">
    <property type="entry name" value="RraA/RraA-like_sf"/>
</dbReference>
<accession>A0ABV4CD94</accession>
<dbReference type="InterPro" id="IPR005493">
    <property type="entry name" value="RraA/RraA-like"/>
</dbReference>
<dbReference type="EC" id="4.1.1.112" evidence="6"/>
<keyword evidence="14" id="KW-1185">Reference proteome</keyword>
<dbReference type="PANTHER" id="PTHR33254">
    <property type="entry name" value="4-HYDROXY-4-METHYL-2-OXOGLUTARATE ALDOLASE 3-RELATED"/>
    <property type="match status" value="1"/>
</dbReference>
<dbReference type="PANTHER" id="PTHR33254:SF4">
    <property type="entry name" value="4-HYDROXY-4-METHYL-2-OXOGLUTARATE ALDOLASE 3-RELATED"/>
    <property type="match status" value="1"/>
</dbReference>
<evidence type="ECO:0000256" key="1">
    <source>
        <dbReference type="ARBA" id="ARBA00001342"/>
    </source>
</evidence>
<evidence type="ECO:0000256" key="5">
    <source>
        <dbReference type="ARBA" id="ARBA00012213"/>
    </source>
</evidence>
<dbReference type="EMBL" id="JBGEHV010000008">
    <property type="protein sequence ID" value="MEY8039065.1"/>
    <property type="molecule type" value="Genomic_DNA"/>
</dbReference>
<evidence type="ECO:0000256" key="8">
    <source>
        <dbReference type="ARBA" id="ARBA00025046"/>
    </source>
</evidence>
<comment type="caution">
    <text evidence="13">The sequence shown here is derived from an EMBL/GenBank/DDBJ whole genome shotgun (WGS) entry which is preliminary data.</text>
</comment>
<name>A0ABV4CD94_9PSEU</name>
<comment type="subunit">
    <text evidence="4">Homotrimer.</text>
</comment>
<evidence type="ECO:0000256" key="2">
    <source>
        <dbReference type="ARBA" id="ARBA00001968"/>
    </source>
</evidence>
<evidence type="ECO:0000256" key="9">
    <source>
        <dbReference type="ARBA" id="ARBA00029596"/>
    </source>
</evidence>
<dbReference type="CDD" id="cd16841">
    <property type="entry name" value="RraA_family"/>
    <property type="match status" value="1"/>
</dbReference>
<dbReference type="Proteomes" id="UP001564626">
    <property type="component" value="Unassembled WGS sequence"/>
</dbReference>
<comment type="function">
    <text evidence="8">Catalyzes the aldol cleavage of 4-hydroxy-4-methyl-2-oxoglutarate (HMG) into 2 molecules of pyruvate. Also contains a secondary oxaloacetate (OAA) decarboxylase activity due to the common pyruvate enolate transition state formed following C-C bond cleavage in the retro-aldol and decarboxylation reactions.</text>
</comment>
<proteinExistence type="inferred from homology"/>